<dbReference type="Pfam" id="PF09983">
    <property type="entry name" value="JetD_C"/>
    <property type="match status" value="1"/>
</dbReference>
<dbReference type="STRING" id="1235591.CAK95_19360"/>
<dbReference type="Proteomes" id="UP000194137">
    <property type="component" value="Chromosome"/>
</dbReference>
<name>A0A1W6ZUE9_9HYPH</name>
<evidence type="ECO:0000313" key="3">
    <source>
        <dbReference type="Proteomes" id="UP000194137"/>
    </source>
</evidence>
<dbReference type="AlphaFoldDB" id="A0A1W6ZUE9"/>
<evidence type="ECO:0000313" key="2">
    <source>
        <dbReference type="EMBL" id="ARQ01014.1"/>
    </source>
</evidence>
<dbReference type="EMBL" id="CP021112">
    <property type="protein sequence ID" value="ARQ01014.1"/>
    <property type="molecule type" value="Genomic_DNA"/>
</dbReference>
<sequence>MLRREFASACPELAEQPDRRTRLAEVLLNAADTGEILLPKQRRSWDRAGGAALPGFVMLAGQRQPRPPVVIAGYAWHPLLSFAAGERNRLRLESAKRINEWLKSDPDLSLIVPIKERSLEIFGDEKRLDHLRGGTTNLFGQVSLTSLGCRLCPIPLPFEAGPATARGQPILIVENNDTWASFSAWNRGAGRYAAVAYAGGGHGKSLAYDEMFIDELINRFRAEGLFYFGDLDPAGLRIASRAAERRAQRGGLPLEPAASLYAWLLNRGARTALRPNERATLADLAWLPEDLRGAVESLFADGHRIPQESLGTRVLTAGESPFHPR</sequence>
<gene>
    <name evidence="2" type="ORF">CAK95_19360</name>
</gene>
<evidence type="ECO:0000259" key="1">
    <source>
        <dbReference type="Pfam" id="PF09983"/>
    </source>
</evidence>
<keyword evidence="3" id="KW-1185">Reference proteome</keyword>
<feature type="domain" description="Wadjet protein JetD C-terminal" evidence="1">
    <location>
        <begin position="164"/>
        <end position="314"/>
    </location>
</feature>
<proteinExistence type="predicted"/>
<protein>
    <recommendedName>
        <fullName evidence="1">Wadjet protein JetD C-terminal domain-containing protein</fullName>
    </recommendedName>
</protein>
<organism evidence="2 3">
    <name type="scientific">Pseudorhodoplanes sinuspersici</name>
    <dbReference type="NCBI Taxonomy" id="1235591"/>
    <lineage>
        <taxon>Bacteria</taxon>
        <taxon>Pseudomonadati</taxon>
        <taxon>Pseudomonadota</taxon>
        <taxon>Alphaproteobacteria</taxon>
        <taxon>Hyphomicrobiales</taxon>
        <taxon>Pseudorhodoplanes</taxon>
    </lineage>
</organism>
<dbReference type="InterPro" id="IPR024534">
    <property type="entry name" value="JetD_C"/>
</dbReference>
<accession>A0A1W6ZUE9</accession>
<dbReference type="KEGG" id="psin:CAK95_19360"/>
<reference evidence="2 3" key="1">
    <citation type="submission" date="2017-05" db="EMBL/GenBank/DDBJ databases">
        <title>Full genome sequence of Pseudorhodoplanes sinuspersici.</title>
        <authorList>
            <person name="Dastgheib S.M.M."/>
            <person name="Shavandi M."/>
            <person name="Tirandaz H."/>
        </authorList>
    </citation>
    <scope>NUCLEOTIDE SEQUENCE [LARGE SCALE GENOMIC DNA]</scope>
    <source>
        <strain evidence="2 3">RIPI110</strain>
    </source>
</reference>